<dbReference type="Gene3D" id="3.20.20.70">
    <property type="entry name" value="Aldolase class I"/>
    <property type="match status" value="1"/>
</dbReference>
<comment type="similarity">
    <text evidence="5">Belongs to the FMN-dependent alpha-hydroxy acid dehydrogenase family.</text>
</comment>
<protein>
    <submittedName>
        <fullName evidence="9">Alpha-hydroxy-acid oxidizing protein</fullName>
    </submittedName>
</protein>
<keyword evidence="4" id="KW-0560">Oxidoreductase</keyword>
<evidence type="ECO:0000313" key="9">
    <source>
        <dbReference type="EMBL" id="MXQ63171.1"/>
    </source>
</evidence>
<accession>A0A6I4W186</accession>
<dbReference type="Pfam" id="PF01070">
    <property type="entry name" value="FMN_dh"/>
    <property type="match status" value="1"/>
</dbReference>
<dbReference type="CDD" id="cd02809">
    <property type="entry name" value="alpha_hydroxyacid_oxid_FMN"/>
    <property type="match status" value="1"/>
</dbReference>
<dbReference type="PANTHER" id="PTHR10578">
    <property type="entry name" value="S -2-HYDROXY-ACID OXIDASE-RELATED"/>
    <property type="match status" value="1"/>
</dbReference>
<dbReference type="InterPro" id="IPR012133">
    <property type="entry name" value="Alpha-hydoxy_acid_DH_FMN"/>
</dbReference>
<dbReference type="InterPro" id="IPR000262">
    <property type="entry name" value="FMN-dep_DH"/>
</dbReference>
<dbReference type="PROSITE" id="PS51349">
    <property type="entry name" value="FMN_HYDROXY_ACID_DH_2"/>
    <property type="match status" value="1"/>
</dbReference>
<dbReference type="SUPFAM" id="SSF51395">
    <property type="entry name" value="FMN-linked oxidoreductases"/>
    <property type="match status" value="1"/>
</dbReference>
<dbReference type="InterPro" id="IPR037396">
    <property type="entry name" value="FMN_HAD"/>
</dbReference>
<feature type="binding site" evidence="7">
    <location>
        <position position="164"/>
    </location>
    <ligand>
        <name>FMN</name>
        <dbReference type="ChEBI" id="CHEBI:58210"/>
    </ligand>
</feature>
<evidence type="ECO:0000313" key="10">
    <source>
        <dbReference type="Proteomes" id="UP000431901"/>
    </source>
</evidence>
<feature type="binding site" evidence="7">
    <location>
        <position position="173"/>
    </location>
    <ligand>
        <name>glyoxylate</name>
        <dbReference type="ChEBI" id="CHEBI:36655"/>
    </ligand>
</feature>
<evidence type="ECO:0000256" key="2">
    <source>
        <dbReference type="ARBA" id="ARBA00022630"/>
    </source>
</evidence>
<keyword evidence="2 7" id="KW-0285">Flavoprotein</keyword>
<dbReference type="GO" id="GO:0016491">
    <property type="term" value="F:oxidoreductase activity"/>
    <property type="evidence" value="ECO:0007669"/>
    <property type="project" value="UniProtKB-KW"/>
</dbReference>
<feature type="binding site" evidence="7">
    <location>
        <begin position="88"/>
        <end position="90"/>
    </location>
    <ligand>
        <name>FMN</name>
        <dbReference type="ChEBI" id="CHEBI:58210"/>
    </ligand>
</feature>
<feature type="binding site" evidence="7">
    <location>
        <position position="256"/>
    </location>
    <ligand>
        <name>FMN</name>
        <dbReference type="ChEBI" id="CHEBI:58210"/>
    </ligand>
</feature>
<dbReference type="OrthoDB" id="9770452at2"/>
<evidence type="ECO:0000256" key="3">
    <source>
        <dbReference type="ARBA" id="ARBA00022643"/>
    </source>
</evidence>
<gene>
    <name evidence="9" type="ORF">GQ466_03900</name>
</gene>
<name>A0A6I4W186_9ACTN</name>
<dbReference type="PANTHER" id="PTHR10578:SF107">
    <property type="entry name" value="2-HYDROXYACID OXIDASE 1"/>
    <property type="match status" value="1"/>
</dbReference>
<dbReference type="PIRSF" id="PIRSF000138">
    <property type="entry name" value="Al-hdrx_acd_dh"/>
    <property type="match status" value="1"/>
</dbReference>
<organism evidence="9 10">
    <name type="scientific">Actinomadura rayongensis</name>
    <dbReference type="NCBI Taxonomy" id="1429076"/>
    <lineage>
        <taxon>Bacteria</taxon>
        <taxon>Bacillati</taxon>
        <taxon>Actinomycetota</taxon>
        <taxon>Actinomycetes</taxon>
        <taxon>Streptosporangiales</taxon>
        <taxon>Thermomonosporaceae</taxon>
        <taxon>Actinomadura</taxon>
    </lineage>
</organism>
<feature type="binding site" evidence="7">
    <location>
        <position position="258"/>
    </location>
    <ligand>
        <name>FMN</name>
        <dbReference type="ChEBI" id="CHEBI:58210"/>
    </ligand>
</feature>
<dbReference type="EMBL" id="WUTW01000001">
    <property type="protein sequence ID" value="MXQ63171.1"/>
    <property type="molecule type" value="Genomic_DNA"/>
</dbReference>
<dbReference type="Proteomes" id="UP000431901">
    <property type="component" value="Unassembled WGS sequence"/>
</dbReference>
<feature type="binding site" evidence="7">
    <location>
        <position position="139"/>
    </location>
    <ligand>
        <name>FMN</name>
        <dbReference type="ChEBI" id="CHEBI:58210"/>
    </ligand>
</feature>
<sequence>MEPLAAMYPQDVEFAVISEIRDAALQALAPDVADFLEGGAGEEVTLRANRTAFGRWGVRPRPMSGVSAPSTATTLLGLPLELPVLTAPFGGDALFHEQGHLAVARAAAASGAVAIVPEAGTFSYERVAETAPDAARIAQIHPFDHFDVVAERIRDAGYAALCVTVDCPTAGFRVRNRVNRFAPDLTYFAGNLVGEGTPDVAEMFGRLVSHDSPAWDWDWLAAATGRCGLPWIAKGVLTAEAAGHALAAGASALVVSNHGGRQTDPAPAALDALPEVVAEVGGRVPVLFDSGVRSGADVFVALALGADAVVIGRLAAYGLAAGGETGVRRVFELLAEELRTLMILAGVPDVASFTPDLVARCDR</sequence>
<dbReference type="GO" id="GO:0010181">
    <property type="term" value="F:FMN binding"/>
    <property type="evidence" value="ECO:0007669"/>
    <property type="project" value="InterPro"/>
</dbReference>
<feature type="binding site" evidence="7">
    <location>
        <begin position="312"/>
        <end position="313"/>
    </location>
    <ligand>
        <name>FMN</name>
        <dbReference type="ChEBI" id="CHEBI:58210"/>
    </ligand>
</feature>
<evidence type="ECO:0000256" key="6">
    <source>
        <dbReference type="PIRSR" id="PIRSR000138-1"/>
    </source>
</evidence>
<keyword evidence="10" id="KW-1185">Reference proteome</keyword>
<dbReference type="InterPro" id="IPR008259">
    <property type="entry name" value="FMN_hydac_DH_AS"/>
</dbReference>
<comment type="cofactor">
    <cofactor evidence="1">
        <name>FMN</name>
        <dbReference type="ChEBI" id="CHEBI:58210"/>
    </cofactor>
</comment>
<feature type="binding site" evidence="7">
    <location>
        <position position="261"/>
    </location>
    <ligand>
        <name>glyoxylate</name>
        <dbReference type="ChEBI" id="CHEBI:36655"/>
    </ligand>
</feature>
<feature type="domain" description="FMN hydroxy acid dehydrogenase" evidence="8">
    <location>
        <begin position="9"/>
        <end position="363"/>
    </location>
</feature>
<dbReference type="PROSITE" id="PS00557">
    <property type="entry name" value="FMN_HYDROXY_ACID_DH_1"/>
    <property type="match status" value="1"/>
</dbReference>
<evidence type="ECO:0000256" key="7">
    <source>
        <dbReference type="PIRSR" id="PIRSR000138-2"/>
    </source>
</evidence>
<proteinExistence type="inferred from homology"/>
<feature type="binding site" evidence="7">
    <location>
        <position position="234"/>
    </location>
    <ligand>
        <name>FMN</name>
        <dbReference type="ChEBI" id="CHEBI:58210"/>
    </ligand>
</feature>
<evidence type="ECO:0000256" key="4">
    <source>
        <dbReference type="ARBA" id="ARBA00023002"/>
    </source>
</evidence>
<comment type="caution">
    <text evidence="9">The sequence shown here is derived from an EMBL/GenBank/DDBJ whole genome shotgun (WGS) entry which is preliminary data.</text>
</comment>
<evidence type="ECO:0000259" key="8">
    <source>
        <dbReference type="PROSITE" id="PS51349"/>
    </source>
</evidence>
<evidence type="ECO:0000256" key="1">
    <source>
        <dbReference type="ARBA" id="ARBA00001917"/>
    </source>
</evidence>
<evidence type="ECO:0000256" key="5">
    <source>
        <dbReference type="ARBA" id="ARBA00024042"/>
    </source>
</evidence>
<feature type="active site" description="Proton acceptor" evidence="6">
    <location>
        <position position="258"/>
    </location>
</feature>
<feature type="binding site" evidence="7">
    <location>
        <begin position="289"/>
        <end position="293"/>
    </location>
    <ligand>
        <name>FMN</name>
        <dbReference type="ChEBI" id="CHEBI:58210"/>
    </ligand>
</feature>
<dbReference type="AlphaFoldDB" id="A0A6I4W186"/>
<dbReference type="InterPro" id="IPR013785">
    <property type="entry name" value="Aldolase_TIM"/>
</dbReference>
<reference evidence="9 10" key="1">
    <citation type="submission" date="2019-12" db="EMBL/GenBank/DDBJ databases">
        <title>Nocardia macrotermitis sp. nov. and Nocardia aurantia sp. nov., isolated from the gut of the fungus growing-termite Macrotermes natalensis.</title>
        <authorList>
            <person name="Christine B."/>
            <person name="Rene B."/>
        </authorList>
    </citation>
    <scope>NUCLEOTIDE SEQUENCE [LARGE SCALE GENOMIC DNA]</scope>
    <source>
        <strain evidence="9 10">DSM 102126</strain>
    </source>
</reference>
<keyword evidence="3 7" id="KW-0288">FMN</keyword>